<protein>
    <submittedName>
        <fullName evidence="8">Aminotransferase class I/II-fold pyridoxal phosphate-dependent enzyme</fullName>
    </submittedName>
</protein>
<dbReference type="GO" id="GO:0008483">
    <property type="term" value="F:transaminase activity"/>
    <property type="evidence" value="ECO:0007669"/>
    <property type="project" value="UniProtKB-KW"/>
</dbReference>
<evidence type="ECO:0000256" key="3">
    <source>
        <dbReference type="ARBA" id="ARBA00022793"/>
    </source>
</evidence>
<dbReference type="Gene3D" id="3.90.105.10">
    <property type="entry name" value="Molybdopterin biosynthesis moea protein, domain 2"/>
    <property type="match status" value="1"/>
</dbReference>
<sequence length="507" mass="55081">MLTDRQQAPLFEALVAHAKSGSTAFHVPGHKQRAEQDHAYGNHSFTTHPAFYYRSLLPLDVTELPDTDDLHHPEGAIAESHALAATCFGAEETRFLVGGSTAGNLAMIIGVCQPGDLVIVQRNVHKSIIHGLMMAGARAVMLQPVIDSLSGLALMPDEQLLEKALERYGNEAKAVILSTPNYYGMAAKLDPLVKIAHCYNVPVLVDEAHGAHFGFHPDLPEAALRSGADLVVQSTHKMLSAMTMGAMLHMQGDRLPRQAVRQALAMVQSSSPSYPIMASLDLARREVHAGGPQIFAEPLAAASLVVEGLERTSFRALGYGAYKSEGIAYDPLKLILFDVTDRMNGFRLRDELAENGCAAEMADDRYVVLAFGTGSIQADGRRLLDALKRISEVLFSESASSGDITSQIKETLVSKGPLVLDVSDPIRFGRETYPIESVELEECEGRTAAEWVIPYPPGIPVLYPGERITADAMKVLLKWRQAGSRIQGAADTRLRTIQVRLEAPTEI</sequence>
<dbReference type="PANTHER" id="PTHR43277:SF3">
    <property type="entry name" value="DECARBOXYLASE, PUTATIVE-RELATED"/>
    <property type="match status" value="1"/>
</dbReference>
<dbReference type="InterPro" id="IPR008286">
    <property type="entry name" value="Prn/Lys/Arg_de-COase_C"/>
</dbReference>
<dbReference type="SUPFAM" id="SSF53383">
    <property type="entry name" value="PLP-dependent transferases"/>
    <property type="match status" value="1"/>
</dbReference>
<evidence type="ECO:0000256" key="1">
    <source>
        <dbReference type="ARBA" id="ARBA00001933"/>
    </source>
</evidence>
<dbReference type="Pfam" id="PF01276">
    <property type="entry name" value="OKR_DC_1"/>
    <property type="match status" value="1"/>
</dbReference>
<dbReference type="Proteomes" id="UP001596105">
    <property type="component" value="Unassembled WGS sequence"/>
</dbReference>
<dbReference type="RefSeq" id="WP_209750010.1">
    <property type="nucleotide sequence ID" value="NZ_JBHSMH010000062.1"/>
</dbReference>
<accession>A0ABW0LYL0</accession>
<dbReference type="PANTHER" id="PTHR43277">
    <property type="entry name" value="ARGININE DECARBOXYLASE"/>
    <property type="match status" value="1"/>
</dbReference>
<name>A0ABW0LYL0_9BACL</name>
<feature type="domain" description="Orn/Lys/Arg decarboxylase C-terminal" evidence="7">
    <location>
        <begin position="435"/>
        <end position="475"/>
    </location>
</feature>
<dbReference type="InterPro" id="IPR015421">
    <property type="entry name" value="PyrdxlP-dep_Trfase_major"/>
</dbReference>
<keyword evidence="4" id="KW-0663">Pyridoxal phosphate</keyword>
<feature type="domain" description="Orn/Lys/Arg decarboxylases family 1 pyridoxal-P attachment site" evidence="6">
    <location>
        <begin position="9"/>
        <end position="301"/>
    </location>
</feature>
<dbReference type="SUPFAM" id="SSF55904">
    <property type="entry name" value="Ornithine decarboxylase C-terminal domain"/>
    <property type="match status" value="1"/>
</dbReference>
<proteinExistence type="inferred from homology"/>
<keyword evidence="5" id="KW-0456">Lyase</keyword>
<evidence type="ECO:0000313" key="8">
    <source>
        <dbReference type="EMBL" id="MFC5470380.1"/>
    </source>
</evidence>
<evidence type="ECO:0000313" key="9">
    <source>
        <dbReference type="Proteomes" id="UP001596105"/>
    </source>
</evidence>
<dbReference type="EMBL" id="JBHSMH010000062">
    <property type="protein sequence ID" value="MFC5470380.1"/>
    <property type="molecule type" value="Genomic_DNA"/>
</dbReference>
<organism evidence="8 9">
    <name type="scientific">Cohnella suwonensis</name>
    <dbReference type="NCBI Taxonomy" id="696072"/>
    <lineage>
        <taxon>Bacteria</taxon>
        <taxon>Bacillati</taxon>
        <taxon>Bacillota</taxon>
        <taxon>Bacilli</taxon>
        <taxon>Bacillales</taxon>
        <taxon>Paenibacillaceae</taxon>
        <taxon>Cohnella</taxon>
    </lineage>
</organism>
<gene>
    <name evidence="8" type="ORF">ACFPPD_16930</name>
</gene>
<dbReference type="Pfam" id="PF03711">
    <property type="entry name" value="OKR_DC_1_C"/>
    <property type="match status" value="1"/>
</dbReference>
<dbReference type="Gene3D" id="3.40.640.10">
    <property type="entry name" value="Type I PLP-dependent aspartate aminotransferase-like (Major domain)"/>
    <property type="match status" value="1"/>
</dbReference>
<comment type="caution">
    <text evidence="8">The sequence shown here is derived from an EMBL/GenBank/DDBJ whole genome shotgun (WGS) entry which is preliminary data.</text>
</comment>
<evidence type="ECO:0000259" key="7">
    <source>
        <dbReference type="Pfam" id="PF03711"/>
    </source>
</evidence>
<keyword evidence="3" id="KW-0210">Decarboxylase</keyword>
<evidence type="ECO:0000259" key="6">
    <source>
        <dbReference type="Pfam" id="PF01276"/>
    </source>
</evidence>
<dbReference type="InterPro" id="IPR036633">
    <property type="entry name" value="Prn/Lys/Arg_de-COase_C_sf"/>
</dbReference>
<keyword evidence="9" id="KW-1185">Reference proteome</keyword>
<evidence type="ECO:0000256" key="4">
    <source>
        <dbReference type="ARBA" id="ARBA00022898"/>
    </source>
</evidence>
<evidence type="ECO:0000256" key="5">
    <source>
        <dbReference type="ARBA" id="ARBA00023239"/>
    </source>
</evidence>
<evidence type="ECO:0000256" key="2">
    <source>
        <dbReference type="ARBA" id="ARBA00010671"/>
    </source>
</evidence>
<keyword evidence="8" id="KW-0032">Aminotransferase</keyword>
<keyword evidence="8" id="KW-0808">Transferase</keyword>
<dbReference type="InterPro" id="IPR052357">
    <property type="entry name" value="Orn_Lys_Arg_decarboxylase-I"/>
</dbReference>
<reference evidence="9" key="1">
    <citation type="journal article" date="2019" name="Int. J. Syst. Evol. Microbiol.">
        <title>The Global Catalogue of Microorganisms (GCM) 10K type strain sequencing project: providing services to taxonomists for standard genome sequencing and annotation.</title>
        <authorList>
            <consortium name="The Broad Institute Genomics Platform"/>
            <consortium name="The Broad Institute Genome Sequencing Center for Infectious Disease"/>
            <person name="Wu L."/>
            <person name="Ma J."/>
        </authorList>
    </citation>
    <scope>NUCLEOTIDE SEQUENCE [LARGE SCALE GENOMIC DNA]</scope>
    <source>
        <strain evidence="9">CCUG 57113</strain>
    </source>
</reference>
<dbReference type="InterPro" id="IPR015424">
    <property type="entry name" value="PyrdxlP-dep_Trfase"/>
</dbReference>
<comment type="cofactor">
    <cofactor evidence="1">
        <name>pyridoxal 5'-phosphate</name>
        <dbReference type="ChEBI" id="CHEBI:597326"/>
    </cofactor>
</comment>
<dbReference type="InterPro" id="IPR000310">
    <property type="entry name" value="Orn/Lys/Arg_deCO2ase_major_dom"/>
</dbReference>
<comment type="similarity">
    <text evidence="2">Belongs to the Orn/Lys/Arg decarboxylase class-I family.</text>
</comment>